<comment type="caution">
    <text evidence="2">The sequence shown here is derived from an EMBL/GenBank/DDBJ whole genome shotgun (WGS) entry which is preliminary data.</text>
</comment>
<accession>X1N8V5</accession>
<evidence type="ECO:0000313" key="2">
    <source>
        <dbReference type="EMBL" id="GAI15054.1"/>
    </source>
</evidence>
<sequence length="68" mass="7129">MHDETNSAKYGEASEETGGTIGKGCYESTVGHVCFPGDKAAIGKHPRHSQGKGKGNLTKGTKPDLRIS</sequence>
<evidence type="ECO:0000256" key="1">
    <source>
        <dbReference type="SAM" id="MobiDB-lite"/>
    </source>
</evidence>
<proteinExistence type="predicted"/>
<organism evidence="2">
    <name type="scientific">marine sediment metagenome</name>
    <dbReference type="NCBI Taxonomy" id="412755"/>
    <lineage>
        <taxon>unclassified sequences</taxon>
        <taxon>metagenomes</taxon>
        <taxon>ecological metagenomes</taxon>
    </lineage>
</organism>
<name>X1N8V5_9ZZZZ</name>
<feature type="compositionally biased region" description="Basic residues" evidence="1">
    <location>
        <begin position="42"/>
        <end position="51"/>
    </location>
</feature>
<feature type="region of interest" description="Disordered" evidence="1">
    <location>
        <begin position="1"/>
        <end position="20"/>
    </location>
</feature>
<dbReference type="EMBL" id="BARV01004063">
    <property type="protein sequence ID" value="GAI15054.1"/>
    <property type="molecule type" value="Genomic_DNA"/>
</dbReference>
<reference evidence="2" key="1">
    <citation type="journal article" date="2014" name="Front. Microbiol.">
        <title>High frequency of phylogenetically diverse reductive dehalogenase-homologous genes in deep subseafloor sedimentary metagenomes.</title>
        <authorList>
            <person name="Kawai M."/>
            <person name="Futagami T."/>
            <person name="Toyoda A."/>
            <person name="Takaki Y."/>
            <person name="Nishi S."/>
            <person name="Hori S."/>
            <person name="Arai W."/>
            <person name="Tsubouchi T."/>
            <person name="Morono Y."/>
            <person name="Uchiyama I."/>
            <person name="Ito T."/>
            <person name="Fujiyama A."/>
            <person name="Inagaki F."/>
            <person name="Takami H."/>
        </authorList>
    </citation>
    <scope>NUCLEOTIDE SEQUENCE</scope>
    <source>
        <strain evidence="2">Expedition CK06-06</strain>
    </source>
</reference>
<protein>
    <submittedName>
        <fullName evidence="2">Uncharacterized protein</fullName>
    </submittedName>
</protein>
<gene>
    <name evidence="2" type="ORF">S06H3_09286</name>
</gene>
<feature type="region of interest" description="Disordered" evidence="1">
    <location>
        <begin position="38"/>
        <end position="68"/>
    </location>
</feature>
<dbReference type="AlphaFoldDB" id="X1N8V5"/>